<dbReference type="Proteomes" id="UP000199073">
    <property type="component" value="Unassembled WGS sequence"/>
</dbReference>
<evidence type="ECO:0000259" key="6">
    <source>
        <dbReference type="PROSITE" id="PS51379"/>
    </source>
</evidence>
<evidence type="ECO:0000256" key="4">
    <source>
        <dbReference type="ARBA" id="ARBA00023004"/>
    </source>
</evidence>
<accession>A0A1H0SQ19</accession>
<dbReference type="OrthoDB" id="9769677at2"/>
<proteinExistence type="predicted"/>
<dbReference type="PROSITE" id="PS00198">
    <property type="entry name" value="4FE4S_FER_1"/>
    <property type="match status" value="1"/>
</dbReference>
<keyword evidence="8" id="KW-1185">Reference proteome</keyword>
<dbReference type="RefSeq" id="WP_092223814.1">
    <property type="nucleotide sequence ID" value="NZ_FNJI01000020.1"/>
</dbReference>
<keyword evidence="3" id="KW-0560">Oxidoreductase</keyword>
<dbReference type="InterPro" id="IPR017896">
    <property type="entry name" value="4Fe4S_Fe-S-bd"/>
</dbReference>
<keyword evidence="1" id="KW-0004">4Fe-4S</keyword>
<dbReference type="SUPFAM" id="SSF46548">
    <property type="entry name" value="alpha-helical ferredoxin"/>
    <property type="match status" value="1"/>
</dbReference>
<dbReference type="EMBL" id="FNJI01000020">
    <property type="protein sequence ID" value="SDP43830.1"/>
    <property type="molecule type" value="Genomic_DNA"/>
</dbReference>
<dbReference type="GO" id="GO:0046872">
    <property type="term" value="F:metal ion binding"/>
    <property type="evidence" value="ECO:0007669"/>
    <property type="project" value="UniProtKB-KW"/>
</dbReference>
<dbReference type="PROSITE" id="PS51379">
    <property type="entry name" value="4FE4S_FER_2"/>
    <property type="match status" value="1"/>
</dbReference>
<gene>
    <name evidence="7" type="ORF">SAMN05660330_02767</name>
</gene>
<dbReference type="Pfam" id="PF13183">
    <property type="entry name" value="Fer4_8"/>
    <property type="match status" value="1"/>
</dbReference>
<evidence type="ECO:0000256" key="1">
    <source>
        <dbReference type="ARBA" id="ARBA00022485"/>
    </source>
</evidence>
<dbReference type="GO" id="GO:0051539">
    <property type="term" value="F:4 iron, 4 sulfur cluster binding"/>
    <property type="evidence" value="ECO:0007669"/>
    <property type="project" value="UniProtKB-KW"/>
</dbReference>
<dbReference type="STRING" id="91360.SAMN05660330_02767"/>
<keyword evidence="2" id="KW-0479">Metal-binding</keyword>
<dbReference type="AlphaFoldDB" id="A0A1H0SQ19"/>
<evidence type="ECO:0000256" key="3">
    <source>
        <dbReference type="ARBA" id="ARBA00023002"/>
    </source>
</evidence>
<dbReference type="InterPro" id="IPR017900">
    <property type="entry name" value="4Fe4S_Fe_S_CS"/>
</dbReference>
<keyword evidence="5" id="KW-0411">Iron-sulfur</keyword>
<dbReference type="GO" id="GO:0016491">
    <property type="term" value="F:oxidoreductase activity"/>
    <property type="evidence" value="ECO:0007669"/>
    <property type="project" value="UniProtKB-KW"/>
</dbReference>
<evidence type="ECO:0000313" key="8">
    <source>
        <dbReference type="Proteomes" id="UP000199073"/>
    </source>
</evidence>
<sequence>MNTYKITAADNTFTAEVEKRSGQDLNACYQCGNCTAGCPFSFAYDIQVSNIMRLVQIGQRDKVLQCHSIWLCASCQSCTTRCPNNIDVAGVMDHIRHMAREAGLATERKVKVFVDSFLDSVERHGRVYEMGLMVSYMAKTGRVFTDVELAPKVLPKGKLPLKPHSIKGKEQIAAIFKRFREVKSK</sequence>
<evidence type="ECO:0000256" key="2">
    <source>
        <dbReference type="ARBA" id="ARBA00022723"/>
    </source>
</evidence>
<organism evidence="7 8">
    <name type="scientific">Desulforhopalus singaporensis</name>
    <dbReference type="NCBI Taxonomy" id="91360"/>
    <lineage>
        <taxon>Bacteria</taxon>
        <taxon>Pseudomonadati</taxon>
        <taxon>Thermodesulfobacteriota</taxon>
        <taxon>Desulfobulbia</taxon>
        <taxon>Desulfobulbales</taxon>
        <taxon>Desulfocapsaceae</taxon>
        <taxon>Desulforhopalus</taxon>
    </lineage>
</organism>
<evidence type="ECO:0000313" key="7">
    <source>
        <dbReference type="EMBL" id="SDP43830.1"/>
    </source>
</evidence>
<dbReference type="PANTHER" id="PTHR43255:SF1">
    <property type="entry name" value="IRON-SULFUR-BINDING OXIDOREDUCTASE FADF-RELATED"/>
    <property type="match status" value="1"/>
</dbReference>
<name>A0A1H0SQ19_9BACT</name>
<dbReference type="InterPro" id="IPR009051">
    <property type="entry name" value="Helical_ferredxn"/>
</dbReference>
<dbReference type="Gene3D" id="1.10.1060.10">
    <property type="entry name" value="Alpha-helical ferredoxin"/>
    <property type="match status" value="1"/>
</dbReference>
<dbReference type="GO" id="GO:0005886">
    <property type="term" value="C:plasma membrane"/>
    <property type="evidence" value="ECO:0007669"/>
    <property type="project" value="TreeGrafter"/>
</dbReference>
<keyword evidence="4" id="KW-0408">Iron</keyword>
<dbReference type="InterPro" id="IPR051460">
    <property type="entry name" value="HdrC_iron-sulfur_subunit"/>
</dbReference>
<reference evidence="7 8" key="1">
    <citation type="submission" date="2016-10" db="EMBL/GenBank/DDBJ databases">
        <authorList>
            <person name="de Groot N.N."/>
        </authorList>
    </citation>
    <scope>NUCLEOTIDE SEQUENCE [LARGE SCALE GENOMIC DNA]</scope>
    <source>
        <strain evidence="7 8">DSM 12130</strain>
    </source>
</reference>
<evidence type="ECO:0000256" key="5">
    <source>
        <dbReference type="ARBA" id="ARBA00023014"/>
    </source>
</evidence>
<protein>
    <submittedName>
        <fullName evidence="7">Heterodisulfide reductase subunit C</fullName>
    </submittedName>
</protein>
<dbReference type="PANTHER" id="PTHR43255">
    <property type="entry name" value="IRON-SULFUR-BINDING OXIDOREDUCTASE FADF-RELATED-RELATED"/>
    <property type="match status" value="1"/>
</dbReference>
<feature type="domain" description="4Fe-4S ferredoxin-type" evidence="6">
    <location>
        <begin position="19"/>
        <end position="49"/>
    </location>
</feature>